<dbReference type="EMBL" id="GEDC01030986">
    <property type="protein sequence ID" value="JAS06312.1"/>
    <property type="molecule type" value="Transcribed_RNA"/>
</dbReference>
<accession>A0A1B6BYF6</accession>
<proteinExistence type="predicted"/>
<gene>
    <name evidence="1" type="ORF">g.31803</name>
</gene>
<protein>
    <submittedName>
        <fullName evidence="1">Uncharacterized protein</fullName>
    </submittedName>
</protein>
<evidence type="ECO:0000313" key="1">
    <source>
        <dbReference type="EMBL" id="JAS06312.1"/>
    </source>
</evidence>
<organism evidence="1">
    <name type="scientific">Clastoptera arizonana</name>
    <name type="common">Arizona spittle bug</name>
    <dbReference type="NCBI Taxonomy" id="38151"/>
    <lineage>
        <taxon>Eukaryota</taxon>
        <taxon>Metazoa</taxon>
        <taxon>Ecdysozoa</taxon>
        <taxon>Arthropoda</taxon>
        <taxon>Hexapoda</taxon>
        <taxon>Insecta</taxon>
        <taxon>Pterygota</taxon>
        <taxon>Neoptera</taxon>
        <taxon>Paraneoptera</taxon>
        <taxon>Hemiptera</taxon>
        <taxon>Auchenorrhyncha</taxon>
        <taxon>Cercopoidea</taxon>
        <taxon>Clastopteridae</taxon>
        <taxon>Clastoptera</taxon>
    </lineage>
</organism>
<sequence>MPHKNQPILLQELALKSVGLWVKTVGQDLIHVVCLINQHDHEQGSLVLKNMIQWINETLYANVPWYLFDNMAVQVLSSIIDLIQETKASYDQFLPMTLFLSRMKVAVNLTEVVVHSHLKQIHILNWPKIMRHILNQNLYRLVGLEQLNLGSGSCGWDTSEVEKYILSGVQN</sequence>
<name>A0A1B6BYF6_9HEMI</name>
<feature type="non-terminal residue" evidence="1">
    <location>
        <position position="171"/>
    </location>
</feature>
<reference evidence="1" key="1">
    <citation type="submission" date="2015-12" db="EMBL/GenBank/DDBJ databases">
        <title>De novo transcriptome assembly of four potential Pierce s Disease insect vectors from Arizona vineyards.</title>
        <authorList>
            <person name="Tassone E.E."/>
        </authorList>
    </citation>
    <scope>NUCLEOTIDE SEQUENCE</scope>
</reference>
<dbReference type="AlphaFoldDB" id="A0A1B6BYF6"/>